<sequence length="166" mass="18966">MRIVVISVLCLFCAFSAIVFFTYYKRNSAIFSYDIVLPTIFGNSTEFNTSEIKKKRRAFVVNVFASWCAVCMQEHQTWKEISKRTPIDLYGIDYIDIEDNALAWLQEPDNPYIAIAADYSGKAAKAFGVTGVPETFIFNKKGELVLHIKGSITWELWQERVAKLIS</sequence>
<keyword evidence="4" id="KW-0676">Redox-active center</keyword>
<proteinExistence type="predicted"/>
<evidence type="ECO:0000313" key="7">
    <source>
        <dbReference type="Proteomes" id="UP000055047"/>
    </source>
</evidence>
<dbReference type="PANTHER" id="PTHR42852:SF6">
    <property type="entry name" value="THIOL:DISULFIDE INTERCHANGE PROTEIN DSBE"/>
    <property type="match status" value="1"/>
</dbReference>
<dbReference type="RefSeq" id="WP_060757595.1">
    <property type="nucleotide sequence ID" value="NZ_CCXQ01000020.1"/>
</dbReference>
<keyword evidence="3" id="KW-1015">Disulfide bond</keyword>
<dbReference type="GO" id="GO:0017004">
    <property type="term" value="P:cytochrome complex assembly"/>
    <property type="evidence" value="ECO:0007669"/>
    <property type="project" value="UniProtKB-KW"/>
</dbReference>
<organism evidence="6 7">
    <name type="scientific">Anaplasma phagocytophilum</name>
    <name type="common">Ehrlichia phagocytophila</name>
    <dbReference type="NCBI Taxonomy" id="948"/>
    <lineage>
        <taxon>Bacteria</taxon>
        <taxon>Pseudomonadati</taxon>
        <taxon>Pseudomonadota</taxon>
        <taxon>Alphaproteobacteria</taxon>
        <taxon>Rickettsiales</taxon>
        <taxon>Anaplasmataceae</taxon>
        <taxon>Anaplasma</taxon>
        <taxon>phagocytophilum group</taxon>
    </lineage>
</organism>
<dbReference type="GO" id="GO:0016491">
    <property type="term" value="F:oxidoreductase activity"/>
    <property type="evidence" value="ECO:0007669"/>
    <property type="project" value="InterPro"/>
</dbReference>
<dbReference type="InterPro" id="IPR013766">
    <property type="entry name" value="Thioredoxin_domain"/>
</dbReference>
<evidence type="ECO:0000256" key="3">
    <source>
        <dbReference type="ARBA" id="ARBA00023157"/>
    </source>
</evidence>
<comment type="subcellular location">
    <subcellularLocation>
        <location evidence="1">Cell envelope</location>
    </subcellularLocation>
</comment>
<evidence type="ECO:0000313" key="6">
    <source>
        <dbReference type="EMBL" id="CEG20489.1"/>
    </source>
</evidence>
<dbReference type="GO" id="GO:0030313">
    <property type="term" value="C:cell envelope"/>
    <property type="evidence" value="ECO:0007669"/>
    <property type="project" value="UniProtKB-SubCell"/>
</dbReference>
<gene>
    <name evidence="6" type="primary">dsbE</name>
    <name evidence="6" type="ORF">ANAPHAGO_00148</name>
</gene>
<reference evidence="6 7" key="1">
    <citation type="submission" date="2014-09" db="EMBL/GenBank/DDBJ databases">
        <authorList>
            <person name="Loux Valentin"/>
            <person name="Dugat Thibaut"/>
        </authorList>
    </citation>
    <scope>NUCLEOTIDE SEQUENCE [LARGE SCALE GENOMIC DNA]</scope>
    <source>
        <strain evidence="6 7">BOV-10_179</strain>
    </source>
</reference>
<dbReference type="PANTHER" id="PTHR42852">
    <property type="entry name" value="THIOL:DISULFIDE INTERCHANGE PROTEIN DSBE"/>
    <property type="match status" value="1"/>
</dbReference>
<evidence type="ECO:0000256" key="1">
    <source>
        <dbReference type="ARBA" id="ARBA00004196"/>
    </source>
</evidence>
<evidence type="ECO:0000256" key="2">
    <source>
        <dbReference type="ARBA" id="ARBA00022748"/>
    </source>
</evidence>
<dbReference type="InterPro" id="IPR013740">
    <property type="entry name" value="Redoxin"/>
</dbReference>
<accession>A0A098EDW2</accession>
<dbReference type="SUPFAM" id="SSF52833">
    <property type="entry name" value="Thioredoxin-like"/>
    <property type="match status" value="1"/>
</dbReference>
<dbReference type="InterPro" id="IPR050553">
    <property type="entry name" value="Thioredoxin_ResA/DsbE_sf"/>
</dbReference>
<dbReference type="PROSITE" id="PS51352">
    <property type="entry name" value="THIOREDOXIN_2"/>
    <property type="match status" value="1"/>
</dbReference>
<dbReference type="AlphaFoldDB" id="A0A098EDW2"/>
<evidence type="ECO:0000259" key="5">
    <source>
        <dbReference type="PROSITE" id="PS51352"/>
    </source>
</evidence>
<feature type="domain" description="Thioredoxin" evidence="5">
    <location>
        <begin position="24"/>
        <end position="166"/>
    </location>
</feature>
<dbReference type="EMBL" id="CCXQ01000020">
    <property type="protein sequence ID" value="CEG20489.1"/>
    <property type="molecule type" value="Genomic_DNA"/>
</dbReference>
<dbReference type="Gene3D" id="3.40.30.10">
    <property type="entry name" value="Glutaredoxin"/>
    <property type="match status" value="1"/>
</dbReference>
<keyword evidence="2" id="KW-0201">Cytochrome c-type biogenesis</keyword>
<name>A0A098EDW2_ANAPH</name>
<dbReference type="InterPro" id="IPR036249">
    <property type="entry name" value="Thioredoxin-like_sf"/>
</dbReference>
<evidence type="ECO:0000256" key="4">
    <source>
        <dbReference type="ARBA" id="ARBA00023284"/>
    </source>
</evidence>
<dbReference type="Pfam" id="PF08534">
    <property type="entry name" value="Redoxin"/>
    <property type="match status" value="1"/>
</dbReference>
<protein>
    <submittedName>
        <fullName evidence="6">Thiol:disulfide interchange protein (DsbE)</fullName>
    </submittedName>
</protein>
<dbReference type="Proteomes" id="UP000055047">
    <property type="component" value="Unassembled WGS sequence"/>
</dbReference>